<keyword evidence="5" id="KW-1185">Reference proteome</keyword>
<evidence type="ECO:0000313" key="4">
    <source>
        <dbReference type="EMBL" id="MXQ67605.1"/>
    </source>
</evidence>
<dbReference type="EMBL" id="WUTW01000008">
    <property type="protein sequence ID" value="MXQ67605.1"/>
    <property type="molecule type" value="Genomic_DNA"/>
</dbReference>
<evidence type="ECO:0000256" key="3">
    <source>
        <dbReference type="SAM" id="SignalP"/>
    </source>
</evidence>
<reference evidence="4 5" key="1">
    <citation type="submission" date="2019-12" db="EMBL/GenBank/DDBJ databases">
        <title>Nocardia macrotermitis sp. nov. and Nocardia aurantia sp. nov., isolated from the gut of the fungus growing-termite Macrotermes natalensis.</title>
        <authorList>
            <person name="Christine B."/>
            <person name="Rene B."/>
        </authorList>
    </citation>
    <scope>NUCLEOTIDE SEQUENCE [LARGE SCALE GENOMIC DNA]</scope>
    <source>
        <strain evidence="4 5">DSM 102126</strain>
    </source>
</reference>
<proteinExistence type="predicted"/>
<gene>
    <name evidence="4" type="ORF">GQ466_26665</name>
</gene>
<accession>A0A6I4WH07</accession>
<organism evidence="4 5">
    <name type="scientific">Actinomadura rayongensis</name>
    <dbReference type="NCBI Taxonomy" id="1429076"/>
    <lineage>
        <taxon>Bacteria</taxon>
        <taxon>Bacillati</taxon>
        <taxon>Actinomycetota</taxon>
        <taxon>Actinomycetes</taxon>
        <taxon>Streptosporangiales</taxon>
        <taxon>Thermomonosporaceae</taxon>
        <taxon>Actinomadura</taxon>
    </lineage>
</organism>
<feature type="signal peptide" evidence="3">
    <location>
        <begin position="1"/>
        <end position="24"/>
    </location>
</feature>
<protein>
    <recommendedName>
        <fullName evidence="6">TPM domain-containing protein</fullName>
    </recommendedName>
</protein>
<evidence type="ECO:0000256" key="2">
    <source>
        <dbReference type="SAM" id="Phobius"/>
    </source>
</evidence>
<dbReference type="Proteomes" id="UP000431901">
    <property type="component" value="Unassembled WGS sequence"/>
</dbReference>
<evidence type="ECO:0008006" key="6">
    <source>
        <dbReference type="Google" id="ProtNLM"/>
    </source>
</evidence>
<feature type="chain" id="PRO_5026123360" description="TPM domain-containing protein" evidence="3">
    <location>
        <begin position="25"/>
        <end position="420"/>
    </location>
</feature>
<dbReference type="OrthoDB" id="3429848at2"/>
<keyword evidence="2" id="KW-0812">Transmembrane</keyword>
<name>A0A6I4WH07_9ACTN</name>
<sequence length="420" mass="44332">MRARSTAVLAALAFGALPVVPAGAAPSPPAAPFPAYAYHRLDRVGAALARDPVFVDPDLAPWIGAADRRRVRAATAAAARALGTPVYVVVIPNPSDAESAGDDRAFLAELRDRTGRDGLYLIADTSGRVDAAGFRVPRDLSRDLETPSLDDPEPDFRRPFAGLADRLVRRLDRARNGAAVPPETTTGIESPPAFGHEDDLVPADGPEFRAPFLTGLLLAGPFGALVLYALWRIAAALVARRARPRSAVRSGGPVRPGARWLRRTARRDVAALRAALGADGGENRGLDFATGAYDAAQILLDDVADDRARAIDLVGVIVLARQGREALDRNVASPPPPCWINPLHGASAEHRRTDVGGRGRRALCGSCAKASTATLRSRVLHVPGPAGAQPHHDVPGLWRDAAYGARTPLSPLVLESLGVD</sequence>
<keyword evidence="2" id="KW-1133">Transmembrane helix</keyword>
<comment type="caution">
    <text evidence="4">The sequence shown here is derived from an EMBL/GenBank/DDBJ whole genome shotgun (WGS) entry which is preliminary data.</text>
</comment>
<keyword evidence="2" id="KW-0472">Membrane</keyword>
<evidence type="ECO:0000313" key="5">
    <source>
        <dbReference type="Proteomes" id="UP000431901"/>
    </source>
</evidence>
<dbReference type="AlphaFoldDB" id="A0A6I4WH07"/>
<feature type="region of interest" description="Disordered" evidence="1">
    <location>
        <begin position="178"/>
        <end position="198"/>
    </location>
</feature>
<feature type="transmembrane region" description="Helical" evidence="2">
    <location>
        <begin position="216"/>
        <end position="239"/>
    </location>
</feature>
<keyword evidence="3" id="KW-0732">Signal</keyword>
<dbReference type="RefSeq" id="WP_161105799.1">
    <property type="nucleotide sequence ID" value="NZ_JBHLYI010000011.1"/>
</dbReference>
<evidence type="ECO:0000256" key="1">
    <source>
        <dbReference type="SAM" id="MobiDB-lite"/>
    </source>
</evidence>